<reference evidence="8 9" key="1">
    <citation type="submission" date="2021-07" db="EMBL/GenBank/DDBJ databases">
        <title>Karlodiniumbacter phycospheric gen. nov., sp. nov., a phycosphere bacterium isolated from karlodinium veneficum.</title>
        <authorList>
            <person name="Peng Y."/>
            <person name="Jiang L."/>
            <person name="Lee J."/>
        </authorList>
    </citation>
    <scope>NUCLEOTIDE SEQUENCE</scope>
    <source>
        <strain evidence="8 9">N5</strain>
    </source>
</reference>
<evidence type="ECO:0000256" key="6">
    <source>
        <dbReference type="ARBA" id="ARBA00023136"/>
    </source>
</evidence>
<keyword evidence="9" id="KW-1185">Reference proteome</keyword>
<proteinExistence type="predicted"/>
<dbReference type="GO" id="GO:0042910">
    <property type="term" value="F:xenobiotic transmembrane transporter activity"/>
    <property type="evidence" value="ECO:0007669"/>
    <property type="project" value="InterPro"/>
</dbReference>
<sequence length="457" mass="49121">MAAAIDKDLTKGPIPKHFWALAIPAAVGMLFNTLYNVVDVYFAGLVSTAAQAGLSLGFQILFLSMALGVGLGAAMGALVGNALGEGDNRLARRYCAQGISFGLLGAVILGGAGQWYGPRLIEFVSADAEYQTTAITYFRLLTLALPGFIVAAGANGILQAHGDGRSMRRALVVAFFANLALNPLLMFGIPGIWDGLGFPGLAISTIVSQTGVMVYLIRQVVLLDTMEATETRHFVPDMPRYREIVEQVIPSGFAFLIMILAGVVVQFALKDFGEHAVAGYGIGIRLEQLIILPLMGLSSALLPIAAQNLGAKNPDRVREAMFYCWKAGAVIAMIAGPMLWFAGPFFVSLFTDDAEVIRVGRDYLRVGSVMLYVYLIHFSITSFLQAAKRPIWSLWISLYRQAFGVAFFVWLYVGYFGMSEIGVWFGTSTAAATGAIMALFVARHIAREKIGGLTGAA</sequence>
<keyword evidence="3" id="KW-1003">Cell membrane</keyword>
<feature type="transmembrane region" description="Helical" evidence="7">
    <location>
        <begin position="198"/>
        <end position="217"/>
    </location>
</feature>
<feature type="transmembrane region" description="Helical" evidence="7">
    <location>
        <begin position="95"/>
        <end position="117"/>
    </location>
</feature>
<keyword evidence="6 7" id="KW-0472">Membrane</keyword>
<dbReference type="GO" id="GO:0005886">
    <property type="term" value="C:plasma membrane"/>
    <property type="evidence" value="ECO:0007669"/>
    <property type="project" value="UniProtKB-SubCell"/>
</dbReference>
<organism evidence="8">
    <name type="scientific">Gymnodinialimonas phycosphaerae</name>
    <dbReference type="NCBI Taxonomy" id="2841589"/>
    <lineage>
        <taxon>Bacteria</taxon>
        <taxon>Pseudomonadati</taxon>
        <taxon>Pseudomonadota</taxon>
        <taxon>Alphaproteobacteria</taxon>
        <taxon>Rhodobacterales</taxon>
        <taxon>Paracoccaceae</taxon>
        <taxon>Gymnodinialimonas</taxon>
    </lineage>
</organism>
<feature type="transmembrane region" description="Helical" evidence="7">
    <location>
        <begin position="421"/>
        <end position="442"/>
    </location>
</feature>
<feature type="transmembrane region" description="Helical" evidence="7">
    <location>
        <begin position="137"/>
        <end position="158"/>
    </location>
</feature>
<evidence type="ECO:0000256" key="4">
    <source>
        <dbReference type="ARBA" id="ARBA00022692"/>
    </source>
</evidence>
<feature type="transmembrane region" description="Helical" evidence="7">
    <location>
        <begin position="289"/>
        <end position="311"/>
    </location>
</feature>
<accession>A0A975YEL9</accession>
<dbReference type="AlphaFoldDB" id="A0A975YEL9"/>
<feature type="transmembrane region" description="Helical" evidence="7">
    <location>
        <begin position="170"/>
        <end position="192"/>
    </location>
</feature>
<dbReference type="EMBL" id="JAIMBW010000001">
    <property type="protein sequence ID" value="MBY4893834.1"/>
    <property type="molecule type" value="Genomic_DNA"/>
</dbReference>
<dbReference type="PANTHER" id="PTHR43549">
    <property type="entry name" value="MULTIDRUG RESISTANCE PROTEIN YPNP-RELATED"/>
    <property type="match status" value="1"/>
</dbReference>
<evidence type="ECO:0000256" key="2">
    <source>
        <dbReference type="ARBA" id="ARBA00022448"/>
    </source>
</evidence>
<dbReference type="Proteomes" id="UP000693972">
    <property type="component" value="Unassembled WGS sequence"/>
</dbReference>
<feature type="transmembrane region" description="Helical" evidence="7">
    <location>
        <begin position="363"/>
        <end position="386"/>
    </location>
</feature>
<name>A0A975YEL9_9RHOB</name>
<dbReference type="EMBL" id="CP078073">
    <property type="protein sequence ID" value="QXL86528.1"/>
    <property type="molecule type" value="Genomic_DNA"/>
</dbReference>
<dbReference type="CDD" id="cd13145">
    <property type="entry name" value="MATE_like_5"/>
    <property type="match status" value="1"/>
</dbReference>
<evidence type="ECO:0000313" key="8">
    <source>
        <dbReference type="EMBL" id="QXL86528.1"/>
    </source>
</evidence>
<keyword evidence="2" id="KW-0813">Transport</keyword>
<dbReference type="NCBIfam" id="TIGR00797">
    <property type="entry name" value="matE"/>
    <property type="match status" value="1"/>
</dbReference>
<evidence type="ECO:0000256" key="3">
    <source>
        <dbReference type="ARBA" id="ARBA00022475"/>
    </source>
</evidence>
<dbReference type="GO" id="GO:0015297">
    <property type="term" value="F:antiporter activity"/>
    <property type="evidence" value="ECO:0007669"/>
    <property type="project" value="InterPro"/>
</dbReference>
<dbReference type="InterPro" id="IPR048279">
    <property type="entry name" value="MdtK-like"/>
</dbReference>
<dbReference type="Pfam" id="PF01554">
    <property type="entry name" value="MatE"/>
    <property type="match status" value="2"/>
</dbReference>
<dbReference type="InterPro" id="IPR052031">
    <property type="entry name" value="Membrane_Transporter-Flippase"/>
</dbReference>
<evidence type="ECO:0000256" key="5">
    <source>
        <dbReference type="ARBA" id="ARBA00022989"/>
    </source>
</evidence>
<keyword evidence="4 7" id="KW-0812">Transmembrane</keyword>
<dbReference type="PIRSF" id="PIRSF006603">
    <property type="entry name" value="DinF"/>
    <property type="match status" value="1"/>
</dbReference>
<feature type="transmembrane region" description="Helical" evidence="7">
    <location>
        <begin position="398"/>
        <end position="415"/>
    </location>
</feature>
<dbReference type="RefSeq" id="WP_257893473.1">
    <property type="nucleotide sequence ID" value="NZ_JAIMBW010000001.1"/>
</dbReference>
<evidence type="ECO:0000256" key="1">
    <source>
        <dbReference type="ARBA" id="ARBA00004429"/>
    </source>
</evidence>
<protein>
    <submittedName>
        <fullName evidence="8">MATE family efflux transporter</fullName>
    </submittedName>
</protein>
<evidence type="ECO:0000256" key="7">
    <source>
        <dbReference type="SAM" id="Phobius"/>
    </source>
</evidence>
<evidence type="ECO:0000313" key="9">
    <source>
        <dbReference type="Proteomes" id="UP000693972"/>
    </source>
</evidence>
<gene>
    <name evidence="8" type="ORF">KUL25_13770</name>
</gene>
<feature type="transmembrane region" description="Helical" evidence="7">
    <location>
        <begin position="18"/>
        <end position="38"/>
    </location>
</feature>
<comment type="subcellular location">
    <subcellularLocation>
        <location evidence="1">Cell inner membrane</location>
        <topology evidence="1">Multi-pass membrane protein</topology>
    </subcellularLocation>
</comment>
<feature type="transmembrane region" description="Helical" evidence="7">
    <location>
        <begin position="323"/>
        <end position="343"/>
    </location>
</feature>
<feature type="transmembrane region" description="Helical" evidence="7">
    <location>
        <begin position="248"/>
        <end position="269"/>
    </location>
</feature>
<dbReference type="InterPro" id="IPR002528">
    <property type="entry name" value="MATE_fam"/>
</dbReference>
<dbReference type="PANTHER" id="PTHR43549:SF3">
    <property type="entry name" value="MULTIDRUG RESISTANCE PROTEIN YPNP-RELATED"/>
    <property type="match status" value="1"/>
</dbReference>
<feature type="transmembrane region" description="Helical" evidence="7">
    <location>
        <begin position="58"/>
        <end position="83"/>
    </location>
</feature>
<keyword evidence="5 7" id="KW-1133">Transmembrane helix</keyword>